<dbReference type="SUPFAM" id="SSF56112">
    <property type="entry name" value="Protein kinase-like (PK-like)"/>
    <property type="match status" value="1"/>
</dbReference>
<keyword evidence="2" id="KW-1185">Reference proteome</keyword>
<name>L8FMU6_PSED2</name>
<sequence>MADKDLPTIAEIKAASKLLSQPNMSTKVVKINDRIAVKYGCAVSLLEAETMKFIALNSMVPVPKVLAAFAEEETSLKFIVMELVPGRPLEALLPTLNAKEKVEVCILVKNAIDELRRIPEQNYIGGVNRQPLHSAVFWVPDHDPTISGPFDTEADMNEGMLKHLAQNNSAIYTPKNIMVNRISSPEDFEIRFEIHLIDWEAAAWYPEYWEFCISTFGCRIRHEWLELTRNILQQYHREYLMMQVIFSIAYY</sequence>
<dbReference type="PANTHER" id="PTHR21310:SF48">
    <property type="entry name" value="AMINOGLYCOSIDE PHOSPHOTRANSFERASE DOMAIN-CONTAINING PROTEIN"/>
    <property type="match status" value="1"/>
</dbReference>
<dbReference type="InParanoid" id="L8FMU6"/>
<proteinExistence type="predicted"/>
<dbReference type="HOGENOM" id="CLU_021768_5_1_1"/>
<dbReference type="PANTHER" id="PTHR21310">
    <property type="entry name" value="AMINOGLYCOSIDE PHOSPHOTRANSFERASE-RELATED-RELATED"/>
    <property type="match status" value="1"/>
</dbReference>
<protein>
    <recommendedName>
        <fullName evidence="3">Protein kinase domain-containing protein</fullName>
    </recommendedName>
</protein>
<organism evidence="1 2">
    <name type="scientific">Pseudogymnoascus destructans (strain ATCC MYA-4855 / 20631-21)</name>
    <name type="common">Bat white-nose syndrome fungus</name>
    <name type="synonym">Geomyces destructans</name>
    <dbReference type="NCBI Taxonomy" id="658429"/>
    <lineage>
        <taxon>Eukaryota</taxon>
        <taxon>Fungi</taxon>
        <taxon>Dikarya</taxon>
        <taxon>Ascomycota</taxon>
        <taxon>Pezizomycotina</taxon>
        <taxon>Leotiomycetes</taxon>
        <taxon>Thelebolales</taxon>
        <taxon>Thelebolaceae</taxon>
        <taxon>Pseudogymnoascus</taxon>
    </lineage>
</organism>
<dbReference type="EMBL" id="GL573268">
    <property type="protein sequence ID" value="ELR01864.1"/>
    <property type="molecule type" value="Genomic_DNA"/>
</dbReference>
<evidence type="ECO:0000313" key="2">
    <source>
        <dbReference type="Proteomes" id="UP000011064"/>
    </source>
</evidence>
<gene>
    <name evidence="1" type="ORF">GMDG_05051</name>
</gene>
<accession>L8FMU6</accession>
<reference evidence="2" key="1">
    <citation type="submission" date="2010-09" db="EMBL/GenBank/DDBJ databases">
        <title>The genome sequence of Geomyces destructans 20631-21.</title>
        <authorList>
            <consortium name="The Broad Institute Genome Sequencing Platform"/>
            <person name="Cuomo C.A."/>
            <person name="Blehert D.S."/>
            <person name="Lorch J.M."/>
            <person name="Young S.K."/>
            <person name="Zeng Q."/>
            <person name="Gargeya S."/>
            <person name="Fitzgerald M."/>
            <person name="Haas B."/>
            <person name="Abouelleil A."/>
            <person name="Alvarado L."/>
            <person name="Arachchi H.M."/>
            <person name="Berlin A."/>
            <person name="Brown A."/>
            <person name="Chapman S.B."/>
            <person name="Chen Z."/>
            <person name="Dunbar C."/>
            <person name="Freedman E."/>
            <person name="Gearin G."/>
            <person name="Gellesch M."/>
            <person name="Goldberg J."/>
            <person name="Griggs A."/>
            <person name="Gujja S."/>
            <person name="Heiman D."/>
            <person name="Howarth C."/>
            <person name="Larson L."/>
            <person name="Lui A."/>
            <person name="MacDonald P.J.P."/>
            <person name="Montmayeur A."/>
            <person name="Murphy C."/>
            <person name="Neiman D."/>
            <person name="Pearson M."/>
            <person name="Priest M."/>
            <person name="Roberts A."/>
            <person name="Saif S."/>
            <person name="Shea T."/>
            <person name="Shenoy N."/>
            <person name="Sisk P."/>
            <person name="Stolte C."/>
            <person name="Sykes S."/>
            <person name="Wortman J."/>
            <person name="Nusbaum C."/>
            <person name="Birren B."/>
        </authorList>
    </citation>
    <scope>NUCLEOTIDE SEQUENCE [LARGE SCALE GENOMIC DNA]</scope>
    <source>
        <strain evidence="2">ATCC MYA-4855 / 20631-21</strain>
    </source>
</reference>
<dbReference type="Proteomes" id="UP000011064">
    <property type="component" value="Unassembled WGS sequence"/>
</dbReference>
<dbReference type="OrthoDB" id="2906425at2759"/>
<dbReference type="AlphaFoldDB" id="L8FMU6"/>
<dbReference type="InterPro" id="IPR011009">
    <property type="entry name" value="Kinase-like_dom_sf"/>
</dbReference>
<dbReference type="VEuPathDB" id="FungiDB:GMDG_05051"/>
<dbReference type="InterPro" id="IPR051678">
    <property type="entry name" value="AGP_Transferase"/>
</dbReference>
<evidence type="ECO:0008006" key="3">
    <source>
        <dbReference type="Google" id="ProtNLM"/>
    </source>
</evidence>
<evidence type="ECO:0000313" key="1">
    <source>
        <dbReference type="EMBL" id="ELR01864.1"/>
    </source>
</evidence>